<dbReference type="AlphaFoldDB" id="A0A399NUF8"/>
<keyword evidence="2" id="KW-0812">Transmembrane</keyword>
<feature type="transmembrane region" description="Helical" evidence="2">
    <location>
        <begin position="42"/>
        <end position="63"/>
    </location>
</feature>
<evidence type="ECO:0000256" key="1">
    <source>
        <dbReference type="SAM" id="MobiDB-lite"/>
    </source>
</evidence>
<keyword evidence="3" id="KW-0723">Serine/threonine-protein kinase</keyword>
<name>A0A399NUF8_9MICO</name>
<proteinExistence type="predicted"/>
<organism evidence="3 4">
    <name type="scientific">Clavibacter nebraskensis</name>
    <dbReference type="NCBI Taxonomy" id="31963"/>
    <lineage>
        <taxon>Bacteria</taxon>
        <taxon>Bacillati</taxon>
        <taxon>Actinomycetota</taxon>
        <taxon>Actinomycetes</taxon>
        <taxon>Micrococcales</taxon>
        <taxon>Microbacteriaceae</taxon>
        <taxon>Clavibacter</taxon>
    </lineage>
</organism>
<evidence type="ECO:0000313" key="4">
    <source>
        <dbReference type="Proteomes" id="UP000265361"/>
    </source>
</evidence>
<reference evidence="3 4" key="1">
    <citation type="submission" date="2018-08" db="EMBL/GenBank/DDBJ databases">
        <title>Genome Sequence of Clavibacter michiganensis Subspecies type strains, and the Atypical Peach-Colored Strains Isolated from Tomato.</title>
        <authorList>
            <person name="Osdaghi E."/>
            <person name="Portier P."/>
            <person name="Briand M."/>
            <person name="Jacques M.-A."/>
        </authorList>
    </citation>
    <scope>NUCLEOTIDE SEQUENCE [LARGE SCALE GENOMIC DNA]</scope>
    <source>
        <strain evidence="3 4">CFBP 7577</strain>
    </source>
</reference>
<sequence>ERFAAASSPSAAYGDDPAARTDPAEGRPGADRVPAKRRGSRALSIAVVSVLIAAAAVVGVVTVQSLQTQDTSYPSVPGPLGASLEELQKSVEDAP</sequence>
<feature type="non-terminal residue" evidence="3">
    <location>
        <position position="1"/>
    </location>
</feature>
<gene>
    <name evidence="3" type="ORF">DZF97_16840</name>
</gene>
<keyword evidence="3" id="KW-0808">Transferase</keyword>
<evidence type="ECO:0000256" key="2">
    <source>
        <dbReference type="SAM" id="Phobius"/>
    </source>
</evidence>
<dbReference type="Proteomes" id="UP000265361">
    <property type="component" value="Unassembled WGS sequence"/>
</dbReference>
<feature type="region of interest" description="Disordered" evidence="1">
    <location>
        <begin position="1"/>
        <end position="40"/>
    </location>
</feature>
<protein>
    <submittedName>
        <fullName evidence="3">Serine/threonine protein kinase</fullName>
    </submittedName>
</protein>
<feature type="compositionally biased region" description="Basic and acidic residues" evidence="1">
    <location>
        <begin position="17"/>
        <end position="34"/>
    </location>
</feature>
<dbReference type="GO" id="GO:0004674">
    <property type="term" value="F:protein serine/threonine kinase activity"/>
    <property type="evidence" value="ECO:0007669"/>
    <property type="project" value="UniProtKB-KW"/>
</dbReference>
<feature type="region of interest" description="Disordered" evidence="1">
    <location>
        <begin position="67"/>
        <end position="95"/>
    </location>
</feature>
<feature type="compositionally biased region" description="Basic and acidic residues" evidence="1">
    <location>
        <begin position="86"/>
        <end position="95"/>
    </location>
</feature>
<evidence type="ECO:0000313" key="3">
    <source>
        <dbReference type="EMBL" id="RII97830.1"/>
    </source>
</evidence>
<keyword evidence="3" id="KW-0418">Kinase</keyword>
<comment type="caution">
    <text evidence="3">The sequence shown here is derived from an EMBL/GenBank/DDBJ whole genome shotgun (WGS) entry which is preliminary data.</text>
</comment>
<accession>A0A399NUF8</accession>
<keyword evidence="2" id="KW-1133">Transmembrane helix</keyword>
<keyword evidence="2" id="KW-0472">Membrane</keyword>
<dbReference type="EMBL" id="QWED01000953">
    <property type="protein sequence ID" value="RII97830.1"/>
    <property type="molecule type" value="Genomic_DNA"/>
</dbReference>